<dbReference type="HOGENOM" id="CLU_667536_0_0_1"/>
<proteinExistence type="predicted"/>
<evidence type="ECO:0000313" key="3">
    <source>
        <dbReference type="Proteomes" id="UP000029665"/>
    </source>
</evidence>
<comment type="caution">
    <text evidence="2">The sequence shown here is derived from an EMBL/GenBank/DDBJ whole genome shotgun (WGS) entry which is preliminary data.</text>
</comment>
<name>A0A060SSU7_PYCCI</name>
<dbReference type="OMA" id="NDEIEYM"/>
<accession>A0A060SSU7</accession>
<dbReference type="EMBL" id="CCBP010000276">
    <property type="protein sequence ID" value="CDO75533.1"/>
    <property type="molecule type" value="Genomic_DNA"/>
</dbReference>
<dbReference type="STRING" id="5643.A0A060SSU7"/>
<feature type="region of interest" description="Disordered" evidence="1">
    <location>
        <begin position="59"/>
        <end position="82"/>
    </location>
</feature>
<gene>
    <name evidence="2" type="ORF">BN946_scf184825.g2</name>
</gene>
<feature type="region of interest" description="Disordered" evidence="1">
    <location>
        <begin position="274"/>
        <end position="297"/>
    </location>
</feature>
<protein>
    <submittedName>
        <fullName evidence="2">Uncharacterized protein</fullName>
    </submittedName>
</protein>
<dbReference type="Proteomes" id="UP000029665">
    <property type="component" value="Unassembled WGS sequence"/>
</dbReference>
<sequence>MLSSRPIPLNPDVDVASQPILQAKTPARKLKNRAALQENAIIHSGAKTVLSKKHVLQTPFRPGTAHGKKPLGSMSVTRPLMDKTPFPNRVAATTSFGASKTPGTKGSKLSKLSFLVPEPEQSELLSPDIAPLLRPSNTRKSLRGRLSGTFKTPVTKGDHWNVSPGDLRMDLADGSTEQATEQVPSLEDEDDEIEYMPPTAIDLPYEPPFELPDYKAVGMSLFKLGHVPLEDDTIDIFYSQIIDEQLDMPALIAESGPPSVDVLALPELEDDSPFAKKAAKPGPSACPSKPALASTRIPSGRTASAVATPWSHSYANFRSKSSKSGGFIQYLCGAIEEGRVGKAYRDAARRCPSGAASVPGGRARSATVSVPSGGPGASRVSTKPTAVIEDPLAEVFEKNIGDGLYDDFQFEI</sequence>
<dbReference type="AlphaFoldDB" id="A0A060SSU7"/>
<reference evidence="2" key="1">
    <citation type="submission" date="2014-01" db="EMBL/GenBank/DDBJ databases">
        <title>The genome of the white-rot fungus Pycnoporus cinnabarinus: a basidiomycete model with a versatile arsenal for lignocellulosic biomass breakdown.</title>
        <authorList>
            <person name="Levasseur A."/>
            <person name="Lomascolo A."/>
            <person name="Ruiz-Duenas F.J."/>
            <person name="Uzan E."/>
            <person name="Piumi F."/>
            <person name="Kues U."/>
            <person name="Ram A.F.J."/>
            <person name="Murat C."/>
            <person name="Haon M."/>
            <person name="Benoit I."/>
            <person name="Arfi Y."/>
            <person name="Chevret D."/>
            <person name="Drula E."/>
            <person name="Kwon M.J."/>
            <person name="Gouret P."/>
            <person name="Lesage-Meessen L."/>
            <person name="Lombard V."/>
            <person name="Mariette J."/>
            <person name="Noirot C."/>
            <person name="Park J."/>
            <person name="Patyshakuliyeva A."/>
            <person name="Wieneger R.A.B."/>
            <person name="Wosten H.A.B."/>
            <person name="Martin F."/>
            <person name="Coutinho P.M."/>
            <person name="de Vries R."/>
            <person name="Martinez A.T."/>
            <person name="Klopp C."/>
            <person name="Pontarotti P."/>
            <person name="Henrissat B."/>
            <person name="Record E."/>
        </authorList>
    </citation>
    <scope>NUCLEOTIDE SEQUENCE [LARGE SCALE GENOMIC DNA]</scope>
    <source>
        <strain evidence="2">BRFM137</strain>
    </source>
</reference>
<keyword evidence="3" id="KW-1185">Reference proteome</keyword>
<feature type="region of interest" description="Disordered" evidence="1">
    <location>
        <begin position="353"/>
        <end position="382"/>
    </location>
</feature>
<evidence type="ECO:0000256" key="1">
    <source>
        <dbReference type="SAM" id="MobiDB-lite"/>
    </source>
</evidence>
<evidence type="ECO:0000313" key="2">
    <source>
        <dbReference type="EMBL" id="CDO75533.1"/>
    </source>
</evidence>
<organism evidence="2 3">
    <name type="scientific">Pycnoporus cinnabarinus</name>
    <name type="common">Cinnabar-red polypore</name>
    <name type="synonym">Trametes cinnabarina</name>
    <dbReference type="NCBI Taxonomy" id="5643"/>
    <lineage>
        <taxon>Eukaryota</taxon>
        <taxon>Fungi</taxon>
        <taxon>Dikarya</taxon>
        <taxon>Basidiomycota</taxon>
        <taxon>Agaricomycotina</taxon>
        <taxon>Agaricomycetes</taxon>
        <taxon>Polyporales</taxon>
        <taxon>Polyporaceae</taxon>
        <taxon>Trametes</taxon>
    </lineage>
</organism>
<dbReference type="OrthoDB" id="3266915at2759"/>